<protein>
    <submittedName>
        <fullName evidence="6">TetR family transcriptional regulator</fullName>
    </submittedName>
</protein>
<evidence type="ECO:0000313" key="7">
    <source>
        <dbReference type="Proteomes" id="UP000305238"/>
    </source>
</evidence>
<evidence type="ECO:0000256" key="4">
    <source>
        <dbReference type="PROSITE-ProRule" id="PRU00335"/>
    </source>
</evidence>
<dbReference type="Proteomes" id="UP000305238">
    <property type="component" value="Unassembled WGS sequence"/>
</dbReference>
<dbReference type="PROSITE" id="PS50977">
    <property type="entry name" value="HTH_TETR_2"/>
    <property type="match status" value="1"/>
</dbReference>
<dbReference type="SUPFAM" id="SSF46689">
    <property type="entry name" value="Homeodomain-like"/>
    <property type="match status" value="1"/>
</dbReference>
<dbReference type="GO" id="GO:0003700">
    <property type="term" value="F:DNA-binding transcription factor activity"/>
    <property type="evidence" value="ECO:0007669"/>
    <property type="project" value="TreeGrafter"/>
</dbReference>
<dbReference type="OrthoDB" id="956698at2"/>
<feature type="domain" description="HTH tetR-type" evidence="5">
    <location>
        <begin position="16"/>
        <end position="76"/>
    </location>
</feature>
<dbReference type="Gene3D" id="1.10.10.60">
    <property type="entry name" value="Homeodomain-like"/>
    <property type="match status" value="1"/>
</dbReference>
<evidence type="ECO:0000313" key="6">
    <source>
        <dbReference type="EMBL" id="TMR38960.1"/>
    </source>
</evidence>
<gene>
    <name evidence="6" type="ORF">ETD96_15280</name>
</gene>
<dbReference type="PANTHER" id="PTHR30055">
    <property type="entry name" value="HTH-TYPE TRANSCRIPTIONAL REGULATOR RUTR"/>
    <property type="match status" value="1"/>
</dbReference>
<dbReference type="PRINTS" id="PR00455">
    <property type="entry name" value="HTHTETR"/>
</dbReference>
<proteinExistence type="predicted"/>
<dbReference type="InterPro" id="IPR050109">
    <property type="entry name" value="HTH-type_TetR-like_transc_reg"/>
</dbReference>
<keyword evidence="7" id="KW-1185">Reference proteome</keyword>
<dbReference type="InterPro" id="IPR001647">
    <property type="entry name" value="HTH_TetR"/>
</dbReference>
<dbReference type="Pfam" id="PF00440">
    <property type="entry name" value="TetR_N"/>
    <property type="match status" value="1"/>
</dbReference>
<sequence length="200" mass="22857">MEDRLARLPLRERKKLRTRRAIQDHALRMFAEQGYDETTVEQIAAAAEISPSTFFRYFPTKEDVVVTDVYDPIMAEVLRDQPPEMPPVEALRAMLREILPQLYESDLEALKTRLRLTADVPSLRGRTFESMRATFEILSEVFAERTGRAADDPEVEAFGWAVLGVLQAALYRLIDGKTTYEELPAQIDHNLEFLAQGCPL</sequence>
<evidence type="ECO:0000259" key="5">
    <source>
        <dbReference type="PROSITE" id="PS50977"/>
    </source>
</evidence>
<keyword evidence="3" id="KW-0804">Transcription</keyword>
<organism evidence="6 7">
    <name type="scientific">Actinomadura geliboluensis</name>
    <dbReference type="NCBI Taxonomy" id="882440"/>
    <lineage>
        <taxon>Bacteria</taxon>
        <taxon>Bacillati</taxon>
        <taxon>Actinomycetota</taxon>
        <taxon>Actinomycetes</taxon>
        <taxon>Streptosporangiales</taxon>
        <taxon>Thermomonosporaceae</taxon>
        <taxon>Actinomadura</taxon>
    </lineage>
</organism>
<dbReference type="PANTHER" id="PTHR30055:SF234">
    <property type="entry name" value="HTH-TYPE TRANSCRIPTIONAL REGULATOR BETI"/>
    <property type="match status" value="1"/>
</dbReference>
<dbReference type="InterPro" id="IPR009057">
    <property type="entry name" value="Homeodomain-like_sf"/>
</dbReference>
<dbReference type="Pfam" id="PF17754">
    <property type="entry name" value="TetR_C_14"/>
    <property type="match status" value="1"/>
</dbReference>
<keyword evidence="2 4" id="KW-0238">DNA-binding</keyword>
<dbReference type="GO" id="GO:0000976">
    <property type="term" value="F:transcription cis-regulatory region binding"/>
    <property type="evidence" value="ECO:0007669"/>
    <property type="project" value="TreeGrafter"/>
</dbReference>
<name>A0A5S4HIX5_9ACTN</name>
<evidence type="ECO:0000256" key="3">
    <source>
        <dbReference type="ARBA" id="ARBA00023163"/>
    </source>
</evidence>
<feature type="DNA-binding region" description="H-T-H motif" evidence="4">
    <location>
        <begin position="39"/>
        <end position="58"/>
    </location>
</feature>
<keyword evidence="1" id="KW-0805">Transcription regulation</keyword>
<reference evidence="6 7" key="1">
    <citation type="submission" date="2019-05" db="EMBL/GenBank/DDBJ databases">
        <title>Draft genome sequence of Actinomadura geliboluensis A8036.</title>
        <authorList>
            <person name="Saricaoglu S."/>
            <person name="Isik K."/>
        </authorList>
    </citation>
    <scope>NUCLEOTIDE SEQUENCE [LARGE SCALE GENOMIC DNA]</scope>
    <source>
        <strain evidence="6 7">A8036</strain>
    </source>
</reference>
<evidence type="ECO:0000256" key="2">
    <source>
        <dbReference type="ARBA" id="ARBA00023125"/>
    </source>
</evidence>
<evidence type="ECO:0000256" key="1">
    <source>
        <dbReference type="ARBA" id="ARBA00023015"/>
    </source>
</evidence>
<comment type="caution">
    <text evidence="6">The sequence shown here is derived from an EMBL/GenBank/DDBJ whole genome shotgun (WGS) entry which is preliminary data.</text>
</comment>
<dbReference type="EMBL" id="VCKZ01000095">
    <property type="protein sequence ID" value="TMR38960.1"/>
    <property type="molecule type" value="Genomic_DNA"/>
</dbReference>
<dbReference type="Gene3D" id="1.10.357.10">
    <property type="entry name" value="Tetracycline Repressor, domain 2"/>
    <property type="match status" value="1"/>
</dbReference>
<accession>A0A5S4HIX5</accession>
<dbReference type="AlphaFoldDB" id="A0A5S4HIX5"/>
<dbReference type="InterPro" id="IPR041347">
    <property type="entry name" value="MftR_C"/>
</dbReference>